<dbReference type="InterPro" id="IPR001478">
    <property type="entry name" value="PDZ"/>
</dbReference>
<keyword evidence="5" id="KW-1185">Reference proteome</keyword>
<reference evidence="4" key="3">
    <citation type="submission" date="2016-03" db="UniProtKB">
        <authorList>
            <consortium name="EnsemblProtists"/>
        </authorList>
    </citation>
    <scope>IDENTIFICATION</scope>
</reference>
<evidence type="ECO:0000259" key="2">
    <source>
        <dbReference type="PROSITE" id="PS50106"/>
    </source>
</evidence>
<dbReference type="Proteomes" id="UP000011087">
    <property type="component" value="Unassembled WGS sequence"/>
</dbReference>
<dbReference type="EMBL" id="JH993023">
    <property type="protein sequence ID" value="EKX41531.1"/>
    <property type="molecule type" value="Genomic_DNA"/>
</dbReference>
<protein>
    <recommendedName>
        <fullName evidence="2">PDZ domain-containing protein</fullName>
    </recommendedName>
</protein>
<dbReference type="Pfam" id="PF00595">
    <property type="entry name" value="PDZ"/>
    <property type="match status" value="1"/>
</dbReference>
<dbReference type="HOGENOM" id="CLU_843200_0_0_1"/>
<dbReference type="EnsemblProtists" id="EKX41531">
    <property type="protein sequence ID" value="EKX41531"/>
    <property type="gene ID" value="GUITHDRAFT_153826"/>
</dbReference>
<proteinExistence type="predicted"/>
<dbReference type="KEGG" id="gtt:GUITHDRAFT_153826"/>
<dbReference type="STRING" id="905079.L1IZ58"/>
<evidence type="ECO:0000313" key="4">
    <source>
        <dbReference type="EnsemblProtists" id="EKX41531"/>
    </source>
</evidence>
<dbReference type="RefSeq" id="XP_005828511.1">
    <property type="nucleotide sequence ID" value="XM_005828454.1"/>
</dbReference>
<reference evidence="3 5" key="1">
    <citation type="journal article" date="2012" name="Nature">
        <title>Algal genomes reveal evolutionary mosaicism and the fate of nucleomorphs.</title>
        <authorList>
            <consortium name="DOE Joint Genome Institute"/>
            <person name="Curtis B.A."/>
            <person name="Tanifuji G."/>
            <person name="Burki F."/>
            <person name="Gruber A."/>
            <person name="Irimia M."/>
            <person name="Maruyama S."/>
            <person name="Arias M.C."/>
            <person name="Ball S.G."/>
            <person name="Gile G.H."/>
            <person name="Hirakawa Y."/>
            <person name="Hopkins J.F."/>
            <person name="Kuo A."/>
            <person name="Rensing S.A."/>
            <person name="Schmutz J."/>
            <person name="Symeonidi A."/>
            <person name="Elias M."/>
            <person name="Eveleigh R.J."/>
            <person name="Herman E.K."/>
            <person name="Klute M.J."/>
            <person name="Nakayama T."/>
            <person name="Obornik M."/>
            <person name="Reyes-Prieto A."/>
            <person name="Armbrust E.V."/>
            <person name="Aves S.J."/>
            <person name="Beiko R.G."/>
            <person name="Coutinho P."/>
            <person name="Dacks J.B."/>
            <person name="Durnford D.G."/>
            <person name="Fast N.M."/>
            <person name="Green B.R."/>
            <person name="Grisdale C.J."/>
            <person name="Hempel F."/>
            <person name="Henrissat B."/>
            <person name="Hoppner M.P."/>
            <person name="Ishida K."/>
            <person name="Kim E."/>
            <person name="Koreny L."/>
            <person name="Kroth P.G."/>
            <person name="Liu Y."/>
            <person name="Malik S.B."/>
            <person name="Maier U.G."/>
            <person name="McRose D."/>
            <person name="Mock T."/>
            <person name="Neilson J.A."/>
            <person name="Onodera N.T."/>
            <person name="Poole A.M."/>
            <person name="Pritham E.J."/>
            <person name="Richards T.A."/>
            <person name="Rocap G."/>
            <person name="Roy S.W."/>
            <person name="Sarai C."/>
            <person name="Schaack S."/>
            <person name="Shirato S."/>
            <person name="Slamovits C.H."/>
            <person name="Spencer D.F."/>
            <person name="Suzuki S."/>
            <person name="Worden A.Z."/>
            <person name="Zauner S."/>
            <person name="Barry K."/>
            <person name="Bell C."/>
            <person name="Bharti A.K."/>
            <person name="Crow J.A."/>
            <person name="Grimwood J."/>
            <person name="Kramer R."/>
            <person name="Lindquist E."/>
            <person name="Lucas S."/>
            <person name="Salamov A."/>
            <person name="McFadden G.I."/>
            <person name="Lane C.E."/>
            <person name="Keeling P.J."/>
            <person name="Gray M.W."/>
            <person name="Grigoriev I.V."/>
            <person name="Archibald J.M."/>
        </authorList>
    </citation>
    <scope>NUCLEOTIDE SEQUENCE</scope>
    <source>
        <strain evidence="3 5">CCMP2712</strain>
    </source>
</reference>
<dbReference type="PaxDb" id="55529-EKX41531"/>
<dbReference type="PROSITE" id="PS50106">
    <property type="entry name" value="PDZ"/>
    <property type="match status" value="1"/>
</dbReference>
<feature type="region of interest" description="Disordered" evidence="1">
    <location>
        <begin position="306"/>
        <end position="330"/>
    </location>
</feature>
<dbReference type="AlphaFoldDB" id="L1IZ58"/>
<dbReference type="InterPro" id="IPR036034">
    <property type="entry name" value="PDZ_sf"/>
</dbReference>
<dbReference type="Gene3D" id="2.30.42.10">
    <property type="match status" value="1"/>
</dbReference>
<dbReference type="SMART" id="SM00228">
    <property type="entry name" value="PDZ"/>
    <property type="match status" value="1"/>
</dbReference>
<sequence>MKSERTIDEIKGSLFHSDGKQHGNIEGKEQHTGVSPNLMHVLHTMAGNHQKIMVDAEPRPLALPPANQAPKKVYTLHDGIRRAFRHEPVSSSSEQPAEAFNGRFVGSASIPPQTVASQAAPVKRPSWPYSNTGALPGQALQISPPSSQSAAPVIIQYETKSEQRLYQARPEFTPRQASQAAVQATTTLSPQRVARVLNADRIATPKTQQSQQAGIGISFVPDESDSIVVAHLVPGGPAETCGLLQVGDKVLFIDGIEVKGRTVTDAIRMVLGPKDSNVELVVEKQENPRRILSVIIQRVAPSVTPRLSNVGKPSGGGEQNRPMGSGEAIL</sequence>
<organism evidence="3">
    <name type="scientific">Guillardia theta (strain CCMP2712)</name>
    <name type="common">Cryptophyte</name>
    <dbReference type="NCBI Taxonomy" id="905079"/>
    <lineage>
        <taxon>Eukaryota</taxon>
        <taxon>Cryptophyceae</taxon>
        <taxon>Pyrenomonadales</taxon>
        <taxon>Geminigeraceae</taxon>
        <taxon>Guillardia</taxon>
    </lineage>
</organism>
<dbReference type="InterPro" id="IPR050716">
    <property type="entry name" value="MAGUK"/>
</dbReference>
<dbReference type="OrthoDB" id="8849866at2759"/>
<evidence type="ECO:0000313" key="3">
    <source>
        <dbReference type="EMBL" id="EKX41531.1"/>
    </source>
</evidence>
<name>L1IZ58_GUITC</name>
<dbReference type="GeneID" id="17298115"/>
<reference evidence="5" key="2">
    <citation type="submission" date="2012-11" db="EMBL/GenBank/DDBJ databases">
        <authorList>
            <person name="Kuo A."/>
            <person name="Curtis B.A."/>
            <person name="Tanifuji G."/>
            <person name="Burki F."/>
            <person name="Gruber A."/>
            <person name="Irimia M."/>
            <person name="Maruyama S."/>
            <person name="Arias M.C."/>
            <person name="Ball S.G."/>
            <person name="Gile G.H."/>
            <person name="Hirakawa Y."/>
            <person name="Hopkins J.F."/>
            <person name="Rensing S.A."/>
            <person name="Schmutz J."/>
            <person name="Symeonidi A."/>
            <person name="Elias M."/>
            <person name="Eveleigh R.J."/>
            <person name="Herman E.K."/>
            <person name="Klute M.J."/>
            <person name="Nakayama T."/>
            <person name="Obornik M."/>
            <person name="Reyes-Prieto A."/>
            <person name="Armbrust E.V."/>
            <person name="Aves S.J."/>
            <person name="Beiko R.G."/>
            <person name="Coutinho P."/>
            <person name="Dacks J.B."/>
            <person name="Durnford D.G."/>
            <person name="Fast N.M."/>
            <person name="Green B.R."/>
            <person name="Grisdale C."/>
            <person name="Hempe F."/>
            <person name="Henrissat B."/>
            <person name="Hoppner M.P."/>
            <person name="Ishida K.-I."/>
            <person name="Kim E."/>
            <person name="Koreny L."/>
            <person name="Kroth P.G."/>
            <person name="Liu Y."/>
            <person name="Malik S.-B."/>
            <person name="Maier U.G."/>
            <person name="McRose D."/>
            <person name="Mock T."/>
            <person name="Neilson J.A."/>
            <person name="Onodera N.T."/>
            <person name="Poole A.M."/>
            <person name="Pritham E.J."/>
            <person name="Richards T.A."/>
            <person name="Rocap G."/>
            <person name="Roy S.W."/>
            <person name="Sarai C."/>
            <person name="Schaack S."/>
            <person name="Shirato S."/>
            <person name="Slamovits C.H."/>
            <person name="Spencer D.F."/>
            <person name="Suzuki S."/>
            <person name="Worden A.Z."/>
            <person name="Zauner S."/>
            <person name="Barry K."/>
            <person name="Bell C."/>
            <person name="Bharti A.K."/>
            <person name="Crow J.A."/>
            <person name="Grimwood J."/>
            <person name="Kramer R."/>
            <person name="Lindquist E."/>
            <person name="Lucas S."/>
            <person name="Salamov A."/>
            <person name="McFadden G.I."/>
            <person name="Lane C.E."/>
            <person name="Keeling P.J."/>
            <person name="Gray M.W."/>
            <person name="Grigoriev I.V."/>
            <person name="Archibald J.M."/>
        </authorList>
    </citation>
    <scope>NUCLEOTIDE SEQUENCE</scope>
    <source>
        <strain evidence="5">CCMP2712</strain>
    </source>
</reference>
<dbReference type="SUPFAM" id="SSF50156">
    <property type="entry name" value="PDZ domain-like"/>
    <property type="match status" value="1"/>
</dbReference>
<gene>
    <name evidence="3" type="ORF">GUITHDRAFT_153826</name>
</gene>
<evidence type="ECO:0000256" key="1">
    <source>
        <dbReference type="SAM" id="MobiDB-lite"/>
    </source>
</evidence>
<feature type="domain" description="PDZ" evidence="2">
    <location>
        <begin position="201"/>
        <end position="270"/>
    </location>
</feature>
<evidence type="ECO:0000313" key="5">
    <source>
        <dbReference type="Proteomes" id="UP000011087"/>
    </source>
</evidence>
<dbReference type="PANTHER" id="PTHR23122">
    <property type="entry name" value="MEMBRANE-ASSOCIATED GUANYLATE KINASE MAGUK"/>
    <property type="match status" value="1"/>
</dbReference>
<accession>L1IZ58</accession>